<dbReference type="InterPro" id="IPR025748">
    <property type="entry name" value="PrcB_C_dom"/>
</dbReference>
<sequence>MKDLTLKSNTEEFMIYMEDSNTNIMEETSMIINSQENLESFFKVFNATKTPKITIPKVDFNSQCVLVVATGEKPSGGYSVMKPTLEPGKINSYFFKIKSPGPKDLVTMSLTTPGMIVIANQPANEVEINLLDE</sequence>
<evidence type="ECO:0000313" key="2">
    <source>
        <dbReference type="EMBL" id="OUS14617.1"/>
    </source>
</evidence>
<dbReference type="Proteomes" id="UP000196102">
    <property type="component" value="Unassembled WGS sequence"/>
</dbReference>
<name>A0A1Z8AWA9_9FLAO</name>
<dbReference type="RefSeq" id="WP_303686804.1">
    <property type="nucleotide sequence ID" value="NZ_CAJXYO010000021.1"/>
</dbReference>
<proteinExistence type="predicted"/>
<evidence type="ECO:0000259" key="1">
    <source>
        <dbReference type="Pfam" id="PF14343"/>
    </source>
</evidence>
<dbReference type="AlphaFoldDB" id="A0A1Z8AWA9"/>
<protein>
    <recommendedName>
        <fullName evidence="1">PrcB C-terminal domain-containing protein</fullName>
    </recommendedName>
</protein>
<dbReference type="EMBL" id="MAAX01000117">
    <property type="protein sequence ID" value="OUS14617.1"/>
    <property type="molecule type" value="Genomic_DNA"/>
</dbReference>
<feature type="domain" description="PrcB C-terminal" evidence="1">
    <location>
        <begin position="65"/>
        <end position="116"/>
    </location>
</feature>
<comment type="caution">
    <text evidence="2">The sequence shown here is derived from an EMBL/GenBank/DDBJ whole genome shotgun (WGS) entry which is preliminary data.</text>
</comment>
<organism evidence="2 3">
    <name type="scientific">Nonlabens dokdonensis</name>
    <dbReference type="NCBI Taxonomy" id="328515"/>
    <lineage>
        <taxon>Bacteria</taxon>
        <taxon>Pseudomonadati</taxon>
        <taxon>Bacteroidota</taxon>
        <taxon>Flavobacteriia</taxon>
        <taxon>Flavobacteriales</taxon>
        <taxon>Flavobacteriaceae</taxon>
        <taxon>Nonlabens</taxon>
    </lineage>
</organism>
<accession>A0A1Z8AWA9</accession>
<reference evidence="3" key="1">
    <citation type="journal article" date="2017" name="Proc. Natl. Acad. Sci. U.S.A.">
        <title>Simulation of Deepwater Horizon oil plume reveals substrate specialization within a complex community of hydrocarbon-degraders.</title>
        <authorList>
            <person name="Hu P."/>
            <person name="Dubinsky E.A."/>
            <person name="Probst A.J."/>
            <person name="Wang J."/>
            <person name="Sieber C.M.K."/>
            <person name="Tom L.M."/>
            <person name="Gardinali P."/>
            <person name="Banfield J.F."/>
            <person name="Atlas R.M."/>
            <person name="Andersen G.L."/>
        </authorList>
    </citation>
    <scope>NUCLEOTIDE SEQUENCE [LARGE SCALE GENOMIC DNA]</scope>
</reference>
<gene>
    <name evidence="2" type="ORF">A9Q93_07555</name>
</gene>
<evidence type="ECO:0000313" key="3">
    <source>
        <dbReference type="Proteomes" id="UP000196102"/>
    </source>
</evidence>
<dbReference type="Pfam" id="PF14343">
    <property type="entry name" value="PrcB_C"/>
    <property type="match status" value="1"/>
</dbReference>